<evidence type="ECO:0000313" key="2">
    <source>
        <dbReference type="EMBL" id="BAE02653.1"/>
    </source>
</evidence>
<feature type="signal peptide" evidence="1">
    <location>
        <begin position="1"/>
        <end position="20"/>
    </location>
</feature>
<dbReference type="SUPFAM" id="SSF50814">
    <property type="entry name" value="Lipocalins"/>
    <property type="match status" value="1"/>
</dbReference>
<dbReference type="Gene3D" id="2.40.128.20">
    <property type="match status" value="1"/>
</dbReference>
<dbReference type="EMBL" id="AB219092">
    <property type="protein sequence ID" value="BAE02653.1"/>
    <property type="molecule type" value="mRNA"/>
</dbReference>
<reference evidence="2" key="1">
    <citation type="journal article" date="2005" name="J. Vet. Med. Sci.">
        <title>Random sequencing of cDNA library derived from partially-fed adult female Haemaphysalis longicornis salivary gland.</title>
        <authorList>
            <person name="Nakajima C."/>
            <person name="da Silva I."/>
            <person name="Imamura S."/>
            <person name="Konnai S."/>
            <person name="Ohashi K."/>
            <person name="Onuma M."/>
        </authorList>
    </citation>
    <scope>NUCLEOTIDE SEQUENCE</scope>
    <source>
        <tissue evidence="2">Salivary gland</tissue>
    </source>
</reference>
<evidence type="ECO:0000256" key="1">
    <source>
        <dbReference type="SAM" id="SignalP"/>
    </source>
</evidence>
<gene>
    <name evidence="2" type="primary">HLSG-g43</name>
</gene>
<sequence length="194" mass="22159">MVGSLILLFTLPLFAAYSQADEEQCDIEAKPGTMDGYDFFNRNNSRFVMTNRTYHGRGGLNQTLCPMTGTSVVPSGDHSLIQYFYYTNLSDTDYHQATALVNMTFFKDGNDAGYNRMNSQLESGQDYRLPEPRWQFLYTRNECTVVQVLNQSQQGESKPICELWRKDTVDTNHEVSGNSHCCQEYFEAKCNTTV</sequence>
<accession>Q4R184</accession>
<organism evidence="2">
    <name type="scientific">Haemaphysalis longicornis</name>
    <name type="common">Bush tick</name>
    <dbReference type="NCBI Taxonomy" id="44386"/>
    <lineage>
        <taxon>Eukaryota</taxon>
        <taxon>Metazoa</taxon>
        <taxon>Ecdysozoa</taxon>
        <taxon>Arthropoda</taxon>
        <taxon>Chelicerata</taxon>
        <taxon>Arachnida</taxon>
        <taxon>Acari</taxon>
        <taxon>Parasitiformes</taxon>
        <taxon>Ixodida</taxon>
        <taxon>Ixodoidea</taxon>
        <taxon>Ixodidae</taxon>
        <taxon>Haemaphysalinae</taxon>
        <taxon>Haemaphysalis</taxon>
    </lineage>
</organism>
<name>Q4R184_HAELO</name>
<feature type="non-terminal residue" evidence="2">
    <location>
        <position position="194"/>
    </location>
</feature>
<keyword evidence="1" id="KW-0732">Signal</keyword>
<protein>
    <submittedName>
        <fullName evidence="2">Uncharacterized protein HLSG-g43</fullName>
    </submittedName>
</protein>
<proteinExistence type="evidence at transcript level"/>
<feature type="chain" id="PRO_5004242598" evidence="1">
    <location>
        <begin position="21"/>
        <end position="194"/>
    </location>
</feature>
<dbReference type="AlphaFoldDB" id="Q4R184"/>
<dbReference type="InterPro" id="IPR012674">
    <property type="entry name" value="Calycin"/>
</dbReference>